<dbReference type="EMBL" id="BK015781">
    <property type="protein sequence ID" value="DAE24686.1"/>
    <property type="molecule type" value="Genomic_DNA"/>
</dbReference>
<sequence length="30" mass="3618">MKHKGSKRICAIISILNIYIDWRIQAWTKM</sequence>
<organism evidence="1">
    <name type="scientific">Inoviridae sp. ct1ro12</name>
    <dbReference type="NCBI Taxonomy" id="2826756"/>
    <lineage>
        <taxon>Viruses</taxon>
        <taxon>Monodnaviria</taxon>
        <taxon>Loebvirae</taxon>
        <taxon>Hofneiviricota</taxon>
        <taxon>Faserviricetes</taxon>
        <taxon>Tubulavirales</taxon>
        <taxon>Inoviridae</taxon>
    </lineage>
</organism>
<reference evidence="1" key="1">
    <citation type="journal article" date="2021" name="Proc. Natl. Acad. Sci. U.S.A.">
        <title>A Catalog of Tens of Thousands of Viruses from Human Metagenomes Reveals Hidden Associations with Chronic Diseases.</title>
        <authorList>
            <person name="Tisza M.J."/>
            <person name="Buck C.B."/>
        </authorList>
    </citation>
    <scope>NUCLEOTIDE SEQUENCE</scope>
    <source>
        <strain evidence="1">Ct1ro12</strain>
    </source>
</reference>
<accession>A0A8S5QZQ3</accession>
<name>A0A8S5QZQ3_9VIRU</name>
<protein>
    <submittedName>
        <fullName evidence="1">Uncharacterized protein</fullName>
    </submittedName>
</protein>
<evidence type="ECO:0000313" key="1">
    <source>
        <dbReference type="EMBL" id="DAE24686.1"/>
    </source>
</evidence>
<proteinExistence type="predicted"/>